<reference evidence="3" key="1">
    <citation type="submission" date="2021-01" db="EMBL/GenBank/DDBJ databases">
        <authorList>
            <consortium name="Genoscope - CEA"/>
            <person name="William W."/>
        </authorList>
    </citation>
    <scope>NUCLEOTIDE SEQUENCE</scope>
</reference>
<sequence>MGNKSGSEFGGIMIRTEKQLYFAGDVVQGNIYLHIIKEGFSGKVVQLTIQGKEKTSWTAGSGRQRRTHEGKNTFHKITVVVHTFLEDNLMVGSFIFPFEVHLPANLPGTFYYKDGVFASLSYKVIARVISTSKQIDDIKNKQVLMLREPIQQIFSSLQQRESTQILSGGCFKRGTSSIVVKVEKNIFFPAEFLNFNYEIDNTNCQLDVDKVDSVIVNRLRLRSNSDSEHSIEFEYNYQYHKGPQKGNKIQPVQKQEYQLQLINIKNPLQHLTPSNKGDYVNSKYYLKVQPHYEGCSCCSPRPTVKIPITIFAIPPQEQFQPLIQPENWNPQAFQRIIIQSNSQGQTSTLRKDLQQMANPMKN</sequence>
<name>A0A8S1WCT6_PAROT</name>
<proteinExistence type="predicted"/>
<feature type="domain" description="Arrestin-like N-terminal" evidence="1">
    <location>
        <begin position="14"/>
        <end position="142"/>
    </location>
</feature>
<dbReference type="PANTHER" id="PTHR11188:SF17">
    <property type="entry name" value="FI21816P1"/>
    <property type="match status" value="1"/>
</dbReference>
<evidence type="ECO:0000259" key="2">
    <source>
        <dbReference type="Pfam" id="PF02752"/>
    </source>
</evidence>
<dbReference type="Pfam" id="PF02752">
    <property type="entry name" value="Arrestin_C"/>
    <property type="match status" value="1"/>
</dbReference>
<evidence type="ECO:0008006" key="5">
    <source>
        <dbReference type="Google" id="ProtNLM"/>
    </source>
</evidence>
<dbReference type="AlphaFoldDB" id="A0A8S1WCT6"/>
<comment type="caution">
    <text evidence="3">The sequence shown here is derived from an EMBL/GenBank/DDBJ whole genome shotgun (WGS) entry which is preliminary data.</text>
</comment>
<dbReference type="OMA" id="THRERRW"/>
<dbReference type="InterPro" id="IPR011021">
    <property type="entry name" value="Arrestin-like_N"/>
</dbReference>
<dbReference type="Pfam" id="PF00339">
    <property type="entry name" value="Arrestin_N"/>
    <property type="match status" value="1"/>
</dbReference>
<dbReference type="GO" id="GO:0015031">
    <property type="term" value="P:protein transport"/>
    <property type="evidence" value="ECO:0007669"/>
    <property type="project" value="TreeGrafter"/>
</dbReference>
<evidence type="ECO:0000313" key="4">
    <source>
        <dbReference type="Proteomes" id="UP000683925"/>
    </source>
</evidence>
<gene>
    <name evidence="3" type="ORF">POCTA_138.1.T0920015</name>
</gene>
<protein>
    <recommendedName>
        <fullName evidence="5">Arrestin-like N-terminal domain-containing protein</fullName>
    </recommendedName>
</protein>
<dbReference type="InterPro" id="IPR050357">
    <property type="entry name" value="Arrestin_domain-protein"/>
</dbReference>
<evidence type="ECO:0000313" key="3">
    <source>
        <dbReference type="EMBL" id="CAD8188088.1"/>
    </source>
</evidence>
<dbReference type="Proteomes" id="UP000683925">
    <property type="component" value="Unassembled WGS sequence"/>
</dbReference>
<accession>A0A8S1WCT6</accession>
<feature type="domain" description="Arrestin C-terminal-like" evidence="2">
    <location>
        <begin position="173"/>
        <end position="315"/>
    </location>
</feature>
<keyword evidence="4" id="KW-1185">Reference proteome</keyword>
<dbReference type="InterPro" id="IPR011022">
    <property type="entry name" value="Arrestin_C-like"/>
</dbReference>
<dbReference type="GO" id="GO:0005737">
    <property type="term" value="C:cytoplasm"/>
    <property type="evidence" value="ECO:0007669"/>
    <property type="project" value="TreeGrafter"/>
</dbReference>
<evidence type="ECO:0000259" key="1">
    <source>
        <dbReference type="Pfam" id="PF00339"/>
    </source>
</evidence>
<dbReference type="PANTHER" id="PTHR11188">
    <property type="entry name" value="ARRESTIN DOMAIN CONTAINING PROTEIN"/>
    <property type="match status" value="1"/>
</dbReference>
<organism evidence="3 4">
    <name type="scientific">Paramecium octaurelia</name>
    <dbReference type="NCBI Taxonomy" id="43137"/>
    <lineage>
        <taxon>Eukaryota</taxon>
        <taxon>Sar</taxon>
        <taxon>Alveolata</taxon>
        <taxon>Ciliophora</taxon>
        <taxon>Intramacronucleata</taxon>
        <taxon>Oligohymenophorea</taxon>
        <taxon>Peniculida</taxon>
        <taxon>Parameciidae</taxon>
        <taxon>Paramecium</taxon>
    </lineage>
</organism>
<dbReference type="OrthoDB" id="291852at2759"/>
<dbReference type="EMBL" id="CAJJDP010000091">
    <property type="protein sequence ID" value="CAD8188088.1"/>
    <property type="molecule type" value="Genomic_DNA"/>
</dbReference>